<keyword evidence="3" id="KW-0479">Metal-binding</keyword>
<evidence type="ECO:0000313" key="5">
    <source>
        <dbReference type="EMBL" id="MDQ0361030.1"/>
    </source>
</evidence>
<dbReference type="InterPro" id="IPR013708">
    <property type="entry name" value="Shikimate_DH-bd_N"/>
</dbReference>
<keyword evidence="3" id="KW-0547">Nucleotide-binding</keyword>
<comment type="subcellular location">
    <subcellularLocation>
        <location evidence="3">Cytoplasm</location>
    </subcellularLocation>
</comment>
<dbReference type="Gene3D" id="3.40.50.10860">
    <property type="entry name" value="Leucine Dehydrogenase, chain A, domain 1"/>
    <property type="match status" value="1"/>
</dbReference>
<keyword evidence="3" id="KW-0963">Cytoplasm</keyword>
<comment type="pathway">
    <text evidence="1">Metabolic intermediate biosynthesis; chorismate biosynthesis; chorismate from D-erythrose 4-phosphate and phosphoenolpyruvate: step 4/7.</text>
</comment>
<dbReference type="InterPro" id="IPR036291">
    <property type="entry name" value="NAD(P)-bd_dom_sf"/>
</dbReference>
<evidence type="ECO:0000256" key="3">
    <source>
        <dbReference type="HAMAP-Rule" id="MF_00109"/>
    </source>
</evidence>
<name>A0ABU0E2B3_9FIRM</name>
<comment type="pathway">
    <text evidence="3">Metabolic intermediate biosynthesis; chorismate biosynthesis; chorismate from D-erythrose 4-phosphate and phosphoenolpyruvate: step 5/7.</text>
</comment>
<feature type="binding site" evidence="3">
    <location>
        <begin position="264"/>
        <end position="269"/>
    </location>
    <ligand>
        <name>ATP</name>
        <dbReference type="ChEBI" id="CHEBI:30616"/>
    </ligand>
</feature>
<dbReference type="SUPFAM" id="SSF53223">
    <property type="entry name" value="Aminoacid dehydrogenase-like, N-terminal domain"/>
    <property type="match status" value="1"/>
</dbReference>
<dbReference type="Proteomes" id="UP001230220">
    <property type="component" value="Unassembled WGS sequence"/>
</dbReference>
<feature type="binding site" evidence="3">
    <location>
        <position position="286"/>
    </location>
    <ligand>
        <name>substrate</name>
    </ligand>
</feature>
<dbReference type="Pfam" id="PF08501">
    <property type="entry name" value="Shikimate_dh_N"/>
    <property type="match status" value="1"/>
</dbReference>
<feature type="binding site" evidence="3">
    <location>
        <position position="268"/>
    </location>
    <ligand>
        <name>Mg(2+)</name>
        <dbReference type="ChEBI" id="CHEBI:18420"/>
    </ligand>
</feature>
<dbReference type="EC" id="2.7.1.71" evidence="3"/>
<comment type="similarity">
    <text evidence="3">Belongs to the shikimate kinase family.</text>
</comment>
<organism evidence="5 6">
    <name type="scientific">Breznakia pachnodae</name>
    <dbReference type="NCBI Taxonomy" id="265178"/>
    <lineage>
        <taxon>Bacteria</taxon>
        <taxon>Bacillati</taxon>
        <taxon>Bacillota</taxon>
        <taxon>Erysipelotrichia</taxon>
        <taxon>Erysipelotrichales</taxon>
        <taxon>Erysipelotrichaceae</taxon>
        <taxon>Breznakia</taxon>
    </lineage>
</organism>
<keyword evidence="3" id="KW-0067">ATP-binding</keyword>
<evidence type="ECO:0000259" key="4">
    <source>
        <dbReference type="Pfam" id="PF08501"/>
    </source>
</evidence>
<dbReference type="CDD" id="cd01065">
    <property type="entry name" value="NAD_bind_Shikimate_DH"/>
    <property type="match status" value="1"/>
</dbReference>
<feature type="binding site" evidence="3">
    <location>
        <position position="310"/>
    </location>
    <ligand>
        <name>substrate</name>
    </ligand>
</feature>
<keyword evidence="6" id="KW-1185">Reference proteome</keyword>
<comment type="cofactor">
    <cofactor evidence="3">
        <name>Mg(2+)</name>
        <dbReference type="ChEBI" id="CHEBI:18420"/>
    </cofactor>
    <text evidence="3">Binds 1 Mg(2+) ion per subunit.</text>
</comment>
<dbReference type="InterPro" id="IPR000623">
    <property type="entry name" value="Shikimate_kinase/TSH1"/>
</dbReference>
<keyword evidence="3" id="KW-0460">Magnesium</keyword>
<dbReference type="InterPro" id="IPR027417">
    <property type="entry name" value="P-loop_NTPase"/>
</dbReference>
<dbReference type="InterPro" id="IPR022893">
    <property type="entry name" value="Shikimate_DH_fam"/>
</dbReference>
<accession>A0ABU0E2B3</accession>
<dbReference type="PANTHER" id="PTHR21089:SF1">
    <property type="entry name" value="BIFUNCTIONAL 3-DEHYDROQUINATE DEHYDRATASE_SHIKIMATE DEHYDROGENASE, CHLOROPLASTIC"/>
    <property type="match status" value="1"/>
</dbReference>
<feature type="binding site" evidence="3">
    <location>
        <position position="382"/>
    </location>
    <ligand>
        <name>substrate</name>
    </ligand>
</feature>
<keyword evidence="2 3" id="KW-0057">Aromatic amino acid biosynthesis</keyword>
<comment type="catalytic activity">
    <reaction evidence="3">
        <text>shikimate + ATP = 3-phosphoshikimate + ADP + H(+)</text>
        <dbReference type="Rhea" id="RHEA:13121"/>
        <dbReference type="ChEBI" id="CHEBI:15378"/>
        <dbReference type="ChEBI" id="CHEBI:30616"/>
        <dbReference type="ChEBI" id="CHEBI:36208"/>
        <dbReference type="ChEBI" id="CHEBI:145989"/>
        <dbReference type="ChEBI" id="CHEBI:456216"/>
        <dbReference type="EC" id="2.7.1.71"/>
    </reaction>
</comment>
<dbReference type="Pfam" id="PF01202">
    <property type="entry name" value="SKI"/>
    <property type="match status" value="1"/>
</dbReference>
<feature type="binding site" evidence="3">
    <location>
        <position position="332"/>
    </location>
    <ligand>
        <name>substrate</name>
    </ligand>
</feature>
<feature type="domain" description="Shikimate dehydrogenase substrate binding N-terminal" evidence="4">
    <location>
        <begin position="5"/>
        <end position="80"/>
    </location>
</feature>
<dbReference type="HAMAP" id="MF_00109">
    <property type="entry name" value="Shikimate_kinase"/>
    <property type="match status" value="1"/>
</dbReference>
<protein>
    <recommendedName>
        <fullName evidence="3">Shikimate kinase</fullName>
        <shortName evidence="3">SK</shortName>
        <ecNumber evidence="3">2.7.1.71</ecNumber>
    </recommendedName>
</protein>
<dbReference type="InterPro" id="IPR046346">
    <property type="entry name" value="Aminoacid_DH-like_N_sf"/>
</dbReference>
<dbReference type="GO" id="GO:0004764">
    <property type="term" value="F:shikimate 3-dehydrogenase (NADP+) activity"/>
    <property type="evidence" value="ECO:0007669"/>
    <property type="project" value="UniProtKB-EC"/>
</dbReference>
<comment type="caution">
    <text evidence="3">Lacks conserved residue(s) required for the propagation of feature annotation.</text>
</comment>
<keyword evidence="3" id="KW-0418">Kinase</keyword>
<evidence type="ECO:0000256" key="1">
    <source>
        <dbReference type="ARBA" id="ARBA00004871"/>
    </source>
</evidence>
<gene>
    <name evidence="3" type="primary">aroK</name>
    <name evidence="5" type="ORF">J2S15_001777</name>
</gene>
<reference evidence="5 6" key="1">
    <citation type="submission" date="2023-07" db="EMBL/GenBank/DDBJ databases">
        <title>Genomic Encyclopedia of Type Strains, Phase IV (KMG-IV): sequencing the most valuable type-strain genomes for metagenomic binning, comparative biology and taxonomic classification.</title>
        <authorList>
            <person name="Goeker M."/>
        </authorList>
    </citation>
    <scope>NUCLEOTIDE SEQUENCE [LARGE SCALE GENOMIC DNA]</scope>
    <source>
        <strain evidence="5 6">DSM 16784</strain>
    </source>
</reference>
<keyword evidence="5" id="KW-0560">Oxidoreductase</keyword>
<comment type="function">
    <text evidence="3">Catalyzes the specific phosphorylation of the 3-hydroxyl group of shikimic acid using ATP as a cosubstrate.</text>
</comment>
<keyword evidence="3" id="KW-0028">Amino-acid biosynthesis</keyword>
<dbReference type="Gene3D" id="3.40.50.300">
    <property type="entry name" value="P-loop containing nucleotide triphosphate hydrolases"/>
    <property type="match status" value="1"/>
</dbReference>
<dbReference type="SUPFAM" id="SSF51735">
    <property type="entry name" value="NAD(P)-binding Rossmann-fold domains"/>
    <property type="match status" value="1"/>
</dbReference>
<dbReference type="PANTHER" id="PTHR21089">
    <property type="entry name" value="SHIKIMATE DEHYDROGENASE"/>
    <property type="match status" value="1"/>
</dbReference>
<dbReference type="EMBL" id="JAUSUR010000003">
    <property type="protein sequence ID" value="MDQ0361030.1"/>
    <property type="molecule type" value="Genomic_DNA"/>
</dbReference>
<feature type="binding site" evidence="3">
    <location>
        <position position="366"/>
    </location>
    <ligand>
        <name>ATP</name>
        <dbReference type="ChEBI" id="CHEBI:30616"/>
    </ligand>
</feature>
<dbReference type="RefSeq" id="WP_307407407.1">
    <property type="nucleotide sequence ID" value="NZ_JAUSUR010000003.1"/>
</dbReference>
<proteinExistence type="inferred from homology"/>
<dbReference type="Gene3D" id="3.40.50.720">
    <property type="entry name" value="NAD(P)-binding Rossmann-like Domain"/>
    <property type="match status" value="1"/>
</dbReference>
<keyword evidence="3" id="KW-0808">Transferase</keyword>
<evidence type="ECO:0000313" key="6">
    <source>
        <dbReference type="Proteomes" id="UP001230220"/>
    </source>
</evidence>
<comment type="caution">
    <text evidence="5">The sequence shown here is derived from an EMBL/GenBank/DDBJ whole genome shotgun (WGS) entry which is preliminary data.</text>
</comment>
<evidence type="ECO:0000256" key="2">
    <source>
        <dbReference type="ARBA" id="ARBA00023141"/>
    </source>
</evidence>
<dbReference type="PRINTS" id="PR01100">
    <property type="entry name" value="SHIKIMTKNASE"/>
</dbReference>
<dbReference type="CDD" id="cd00464">
    <property type="entry name" value="SK"/>
    <property type="match status" value="1"/>
</dbReference>
<dbReference type="SUPFAM" id="SSF52540">
    <property type="entry name" value="P-loop containing nucleoside triphosphate hydrolases"/>
    <property type="match status" value="1"/>
</dbReference>
<dbReference type="InterPro" id="IPR031322">
    <property type="entry name" value="Shikimate/glucono_kinase"/>
</dbReference>
<comment type="subunit">
    <text evidence="3">Monomer.</text>
</comment>
<sequence>MKYGLIGEKLGHSYSKIIHEQLIDNYEYELHPLEKNEVDTFMKEKTFSAINVTIPYKQTVIPYLDEMSDAAKQIGAVNTVINKDGKLIGYNTDYLGFQYTLQKHEIQIKDKKVLIMGNGGASKAIQAVIHNQEPKQVVIVDIVKTNGILSIEEVYADHLDCEVIVNTTPIGMYPNTDGTSVDIARFKNCVACIDAVYNPLRTDFVLTAQALGIKGINGLEMLVAQAKYALEFFKDIKIDDSEIDRIYKEILLETSNVVLIGMPSCGKTTVGRRLAKKLNKEFIDIDTRIVDEIKMPISEFFAENGEPAFREIESRICKEVSMKANCVISCGGGIVKNEMNVFYLKHNGLIVYLDRDIEKLISDDSRPLSSSKEAVATLWKERDPLYRSSRELVVDNNGSIESTVQSIRKEYKEHITEINR</sequence>